<protein>
    <submittedName>
        <fullName evidence="6">Cell division protein FtsI [Peptidoglycan synthetase]</fullName>
        <ecNumber evidence="6">2.4.1.129</ecNumber>
    </submittedName>
</protein>
<feature type="transmembrane region" description="Helical" evidence="3">
    <location>
        <begin position="17"/>
        <end position="36"/>
    </location>
</feature>
<evidence type="ECO:0000256" key="2">
    <source>
        <dbReference type="ARBA" id="ARBA00023136"/>
    </source>
</evidence>
<feature type="domain" description="Penicillin-binding protein dimerisation" evidence="5">
    <location>
        <begin position="58"/>
        <end position="234"/>
    </location>
</feature>
<dbReference type="AlphaFoldDB" id="A0A1W1BZD7"/>
<dbReference type="PANTHER" id="PTHR30627">
    <property type="entry name" value="PEPTIDOGLYCAN D,D-TRANSPEPTIDASE"/>
    <property type="match status" value="1"/>
</dbReference>
<dbReference type="GO" id="GO:0005886">
    <property type="term" value="C:plasma membrane"/>
    <property type="evidence" value="ECO:0007669"/>
    <property type="project" value="TreeGrafter"/>
</dbReference>
<dbReference type="Pfam" id="PF00905">
    <property type="entry name" value="Transpeptidase"/>
    <property type="match status" value="1"/>
</dbReference>
<evidence type="ECO:0000259" key="5">
    <source>
        <dbReference type="Pfam" id="PF03717"/>
    </source>
</evidence>
<dbReference type="InterPro" id="IPR005311">
    <property type="entry name" value="PBP_dimer"/>
</dbReference>
<keyword evidence="6" id="KW-0808">Transferase</keyword>
<accession>A0A1W1BZD7</accession>
<dbReference type="InterPro" id="IPR012338">
    <property type="entry name" value="Beta-lactam/transpept-like"/>
</dbReference>
<dbReference type="EC" id="2.4.1.129" evidence="6"/>
<sequence length="735" mass="83710">MQTQIETEAILNRKTKISFLFIVIVLMVLIFLYSVLNTILSERRVPSNHSTIHDRSFRGSIISADGYTLSRSEKSYQAIIRGASIVPEKKALFIKLFSIYSAIDEANIEKRFLNRKGKEIQGNIIISDTISTSTAMRLKSLAYKLRKLGVFRAIKSRSGMQLVYGLDIIENGENRSYPLADILSPTLGYVADKRVGRYTHPIGKKGLERAYNKHITSKKHGYFRGKRDVLGAVIHDKYVEDNPRVDGLDLHLNIPLALQRRIELMADQMRLSIDAEEILVAVMESKTGKVLSFATTKRYNPASIQKKDIASLVPKFTEYPYEAGSVLKPLSIAIALEHDKITPQTRFNTDYKRFPITAKQYVRDDEHFKSMSTTDIIVHSSNIGTSQISWKLTGEEYRQGLLNFGIAHKTGIDLSRDLPGTLKPVRVLNHKMHRANSAFGYGMMVTFTQMLKAYSAFNNEGLAMTPRLVNYLESATGKQYKLPPKIGNKQAISKKTASDIHDMLLEVVKRGTGVKAQYKGLEVGGKTGTAHIAKNGRYVKEYHSSFYGFANDTAGNKYTIGTLVIRAKRKYRYFASKSAVPTFRRTLDILVELDYLTPEGNITVLPKIKMPKKPKIKIQDLNTTAIEEIQVETKSKLEREIEEDINKERNKEIKKQIKTIRPHIPEPVYKPVYEPLIKVKPSPKPQYIYPKQHIEKKIIPKEAPIIQRPPKREIIRKIEEPKQAKKNYKSFEDMF</sequence>
<proteinExistence type="predicted"/>
<evidence type="ECO:0000259" key="4">
    <source>
        <dbReference type="Pfam" id="PF00905"/>
    </source>
</evidence>
<keyword evidence="6" id="KW-0131">Cell cycle</keyword>
<keyword evidence="6" id="KW-0132">Cell division</keyword>
<dbReference type="PANTHER" id="PTHR30627:SF1">
    <property type="entry name" value="PEPTIDOGLYCAN D,D-TRANSPEPTIDASE FTSI"/>
    <property type="match status" value="1"/>
</dbReference>
<keyword evidence="2 3" id="KW-0472">Membrane</keyword>
<keyword evidence="3" id="KW-0812">Transmembrane</keyword>
<dbReference type="GO" id="GO:0016757">
    <property type="term" value="F:glycosyltransferase activity"/>
    <property type="evidence" value="ECO:0007669"/>
    <property type="project" value="UniProtKB-KW"/>
</dbReference>
<organism evidence="6">
    <name type="scientific">hydrothermal vent metagenome</name>
    <dbReference type="NCBI Taxonomy" id="652676"/>
    <lineage>
        <taxon>unclassified sequences</taxon>
        <taxon>metagenomes</taxon>
        <taxon>ecological metagenomes</taxon>
    </lineage>
</organism>
<dbReference type="GO" id="GO:0051301">
    <property type="term" value="P:cell division"/>
    <property type="evidence" value="ECO:0007669"/>
    <property type="project" value="UniProtKB-KW"/>
</dbReference>
<dbReference type="Gene3D" id="3.40.710.10">
    <property type="entry name" value="DD-peptidase/beta-lactamase superfamily"/>
    <property type="match status" value="1"/>
</dbReference>
<evidence type="ECO:0000256" key="3">
    <source>
        <dbReference type="SAM" id="Phobius"/>
    </source>
</evidence>
<dbReference type="SUPFAM" id="SSF56519">
    <property type="entry name" value="Penicillin binding protein dimerisation domain"/>
    <property type="match status" value="1"/>
</dbReference>
<keyword evidence="6" id="KW-0328">Glycosyltransferase</keyword>
<comment type="subcellular location">
    <subcellularLocation>
        <location evidence="1">Membrane</location>
    </subcellularLocation>
</comment>
<dbReference type="SUPFAM" id="SSF56601">
    <property type="entry name" value="beta-lactamase/transpeptidase-like"/>
    <property type="match status" value="1"/>
</dbReference>
<dbReference type="EMBL" id="FPHM01000055">
    <property type="protein sequence ID" value="SFV58968.1"/>
    <property type="molecule type" value="Genomic_DNA"/>
</dbReference>
<evidence type="ECO:0000256" key="1">
    <source>
        <dbReference type="ARBA" id="ARBA00004370"/>
    </source>
</evidence>
<dbReference type="Pfam" id="PF03717">
    <property type="entry name" value="PBP_dimer"/>
    <property type="match status" value="1"/>
</dbReference>
<dbReference type="InterPro" id="IPR001460">
    <property type="entry name" value="PCN-bd_Tpept"/>
</dbReference>
<dbReference type="GO" id="GO:0071555">
    <property type="term" value="P:cell wall organization"/>
    <property type="evidence" value="ECO:0007669"/>
    <property type="project" value="TreeGrafter"/>
</dbReference>
<keyword evidence="3" id="KW-1133">Transmembrane helix</keyword>
<gene>
    <name evidence="6" type="ORF">MNB_SV-13-142</name>
</gene>
<feature type="domain" description="Penicillin-binding protein transpeptidase" evidence="4">
    <location>
        <begin position="280"/>
        <end position="587"/>
    </location>
</feature>
<reference evidence="6" key="1">
    <citation type="submission" date="2016-10" db="EMBL/GenBank/DDBJ databases">
        <authorList>
            <person name="de Groot N.N."/>
        </authorList>
    </citation>
    <scope>NUCLEOTIDE SEQUENCE</scope>
</reference>
<dbReference type="Gene3D" id="3.30.450.330">
    <property type="match status" value="1"/>
</dbReference>
<dbReference type="GO" id="GO:0008658">
    <property type="term" value="F:penicillin binding"/>
    <property type="evidence" value="ECO:0007669"/>
    <property type="project" value="InterPro"/>
</dbReference>
<dbReference type="InterPro" id="IPR050515">
    <property type="entry name" value="Beta-lactam/transpept"/>
</dbReference>
<evidence type="ECO:0000313" key="6">
    <source>
        <dbReference type="EMBL" id="SFV58968.1"/>
    </source>
</evidence>
<dbReference type="Gene3D" id="3.90.1310.10">
    <property type="entry name" value="Penicillin-binding protein 2a (Domain 2)"/>
    <property type="match status" value="1"/>
</dbReference>
<name>A0A1W1BZD7_9ZZZZ</name>
<dbReference type="InterPro" id="IPR036138">
    <property type="entry name" value="PBP_dimer_sf"/>
</dbReference>